<keyword evidence="4" id="KW-0408">Iron</keyword>
<dbReference type="eggNOG" id="COG0731">
    <property type="taxonomic scope" value="Bacteria"/>
</dbReference>
<dbReference type="NCBIfam" id="TIGR04038">
    <property type="entry name" value="tatD_link_rSAM"/>
    <property type="match status" value="1"/>
</dbReference>
<name>F2JJJ2_CELLD</name>
<dbReference type="GO" id="GO:0046872">
    <property type="term" value="F:metal ion binding"/>
    <property type="evidence" value="ECO:0007669"/>
    <property type="project" value="UniProtKB-KW"/>
</dbReference>
<dbReference type="EMBL" id="CP002582">
    <property type="protein sequence ID" value="ADZ85587.1"/>
    <property type="molecule type" value="Genomic_DNA"/>
</dbReference>
<keyword evidence="8" id="KW-1185">Reference proteome</keyword>
<evidence type="ECO:0000256" key="3">
    <source>
        <dbReference type="ARBA" id="ARBA00022723"/>
    </source>
</evidence>
<dbReference type="AlphaFoldDB" id="F2JJJ2"/>
<dbReference type="GO" id="GO:0051539">
    <property type="term" value="F:4 iron, 4 sulfur cluster binding"/>
    <property type="evidence" value="ECO:0007669"/>
    <property type="project" value="UniProtKB-KW"/>
</dbReference>
<evidence type="ECO:0000256" key="5">
    <source>
        <dbReference type="ARBA" id="ARBA00023014"/>
    </source>
</evidence>
<dbReference type="CDD" id="cd01335">
    <property type="entry name" value="Radical_SAM"/>
    <property type="match status" value="1"/>
</dbReference>
<dbReference type="InterPro" id="IPR023822">
    <property type="entry name" value="rSAM_TatD-assoc_bac"/>
</dbReference>
<dbReference type="SFLD" id="SFLDG01111">
    <property type="entry name" value="Uncharacterised_Radical_SAM_Su"/>
    <property type="match status" value="1"/>
</dbReference>
<keyword evidence="2" id="KW-0949">S-adenosyl-L-methionine</keyword>
<feature type="domain" description="Radical SAM core" evidence="6">
    <location>
        <begin position="5"/>
        <end position="200"/>
    </location>
</feature>
<dbReference type="InterPro" id="IPR007197">
    <property type="entry name" value="rSAM"/>
</dbReference>
<dbReference type="STRING" id="642492.Clole_3908"/>
<dbReference type="Gene3D" id="3.20.20.70">
    <property type="entry name" value="Aldolase class I"/>
    <property type="match status" value="1"/>
</dbReference>
<dbReference type="InterPro" id="IPR013785">
    <property type="entry name" value="Aldolase_TIM"/>
</dbReference>
<evidence type="ECO:0000313" key="7">
    <source>
        <dbReference type="EMBL" id="ADZ85587.1"/>
    </source>
</evidence>
<sequence>MTIIYQIENSLYVNLTNKCPCSCTFCVRIDHDTVGQNDNLWLPHDPSLEEILDDLKNYNLDSYDQIVFCGYGEPLTRIETVIEVCKYIREKSKIKIRVNTNGLADLIHNKPTAELLEGYVDAISISLNAPNKEAYLKVARPRFGIESFDALLKFATDCKKYIGSVTFSVVDKVISKEQIEASRKLAEEMGIGLRVREYIE</sequence>
<dbReference type="SFLD" id="SFLDS00029">
    <property type="entry name" value="Radical_SAM"/>
    <property type="match status" value="1"/>
</dbReference>
<keyword evidence="1" id="KW-0004">4Fe-4S</keyword>
<protein>
    <submittedName>
        <fullName evidence="7">Radical SAM domain protein</fullName>
    </submittedName>
</protein>
<keyword evidence="5" id="KW-0411">Iron-sulfur</keyword>
<dbReference type="InterPro" id="IPR023821">
    <property type="entry name" value="rSAM_TatD-assoc"/>
</dbReference>
<dbReference type="Proteomes" id="UP000008467">
    <property type="component" value="Chromosome"/>
</dbReference>
<keyword evidence="3" id="KW-0479">Metal-binding</keyword>
<accession>F2JJJ2</accession>
<dbReference type="InterPro" id="IPR058240">
    <property type="entry name" value="rSAM_sf"/>
</dbReference>
<dbReference type="NCBIfam" id="TIGR04100">
    <property type="entry name" value="rSAM_pair_X"/>
    <property type="match status" value="1"/>
</dbReference>
<evidence type="ECO:0000256" key="1">
    <source>
        <dbReference type="ARBA" id="ARBA00022485"/>
    </source>
</evidence>
<evidence type="ECO:0000259" key="6">
    <source>
        <dbReference type="PROSITE" id="PS51918"/>
    </source>
</evidence>
<organism evidence="7 8">
    <name type="scientific">Cellulosilyticum lentocellum (strain ATCC 49066 / DSM 5427 / NCIMB 11756 / RHM5)</name>
    <name type="common">Clostridium lentocellum</name>
    <dbReference type="NCBI Taxonomy" id="642492"/>
    <lineage>
        <taxon>Bacteria</taxon>
        <taxon>Bacillati</taxon>
        <taxon>Bacillota</taxon>
        <taxon>Clostridia</taxon>
        <taxon>Lachnospirales</taxon>
        <taxon>Cellulosilyticaceae</taxon>
        <taxon>Cellulosilyticum</taxon>
    </lineage>
</organism>
<evidence type="ECO:0000313" key="8">
    <source>
        <dbReference type="Proteomes" id="UP000008467"/>
    </source>
</evidence>
<dbReference type="KEGG" id="cle:Clole_3908"/>
<dbReference type="PANTHER" id="PTHR42836">
    <property type="entry name" value="7-CARBOXY-7-DEAZAGUANINE SYNTHASE"/>
    <property type="match status" value="1"/>
</dbReference>
<dbReference type="RefSeq" id="WP_013658860.1">
    <property type="nucleotide sequence ID" value="NC_015275.1"/>
</dbReference>
<reference evidence="7 8" key="1">
    <citation type="journal article" date="2011" name="J. Bacteriol.">
        <title>Complete genome sequence of the cellulose-degrading bacterium Cellulosilyticum lentocellum.</title>
        <authorList>
            <consortium name="US DOE Joint Genome Institute"/>
            <person name="Miller D.A."/>
            <person name="Suen G."/>
            <person name="Bruce D."/>
            <person name="Copeland A."/>
            <person name="Cheng J.F."/>
            <person name="Detter C."/>
            <person name="Goodwin L.A."/>
            <person name="Han C.S."/>
            <person name="Hauser L.J."/>
            <person name="Land M.L."/>
            <person name="Lapidus A."/>
            <person name="Lucas S."/>
            <person name="Meincke L."/>
            <person name="Pitluck S."/>
            <person name="Tapia R."/>
            <person name="Teshima H."/>
            <person name="Woyke T."/>
            <person name="Fox B.G."/>
            <person name="Angert E.R."/>
            <person name="Currie C.R."/>
        </authorList>
    </citation>
    <scope>NUCLEOTIDE SEQUENCE [LARGE SCALE GENOMIC DNA]</scope>
    <source>
        <strain evidence="8">ATCC 49066 / DSM 5427 / NCIMB 11756 / RHM5</strain>
    </source>
</reference>
<proteinExistence type="predicted"/>
<evidence type="ECO:0000256" key="2">
    <source>
        <dbReference type="ARBA" id="ARBA00022691"/>
    </source>
</evidence>
<dbReference type="SUPFAM" id="SSF102114">
    <property type="entry name" value="Radical SAM enzymes"/>
    <property type="match status" value="1"/>
</dbReference>
<dbReference type="PROSITE" id="PS51918">
    <property type="entry name" value="RADICAL_SAM"/>
    <property type="match status" value="1"/>
</dbReference>
<gene>
    <name evidence="7" type="ordered locus">Clole_3908</name>
</gene>
<dbReference type="Pfam" id="PF04055">
    <property type="entry name" value="Radical_SAM"/>
    <property type="match status" value="1"/>
</dbReference>
<evidence type="ECO:0000256" key="4">
    <source>
        <dbReference type="ARBA" id="ARBA00023004"/>
    </source>
</evidence>
<dbReference type="HOGENOM" id="CLU_1364481_0_0_9"/>
<dbReference type="GO" id="GO:0003824">
    <property type="term" value="F:catalytic activity"/>
    <property type="evidence" value="ECO:0007669"/>
    <property type="project" value="InterPro"/>
</dbReference>
<dbReference type="PANTHER" id="PTHR42836:SF1">
    <property type="entry name" value="7-CARBOXY-7-DEAZAGUANINE SYNTHASE"/>
    <property type="match status" value="1"/>
</dbReference>